<dbReference type="PRINTS" id="PR00723">
    <property type="entry name" value="SUBTILISIN"/>
</dbReference>
<evidence type="ECO:0000256" key="4">
    <source>
        <dbReference type="ARBA" id="ARBA00022801"/>
    </source>
</evidence>
<dbReference type="InterPro" id="IPR050131">
    <property type="entry name" value="Peptidase_S8_subtilisin-like"/>
</dbReference>
<keyword evidence="4 6" id="KW-0378">Hydrolase</keyword>
<evidence type="ECO:0000259" key="7">
    <source>
        <dbReference type="Pfam" id="PF00082"/>
    </source>
</evidence>
<dbReference type="PROSITE" id="PS00136">
    <property type="entry name" value="SUBTILASE_ASP"/>
    <property type="match status" value="1"/>
</dbReference>
<dbReference type="GO" id="GO:0006508">
    <property type="term" value="P:proteolysis"/>
    <property type="evidence" value="ECO:0007669"/>
    <property type="project" value="UniProtKB-KW"/>
</dbReference>
<dbReference type="InterPro" id="IPR000209">
    <property type="entry name" value="Peptidase_S8/S53_dom"/>
</dbReference>
<evidence type="ECO:0000256" key="1">
    <source>
        <dbReference type="ARBA" id="ARBA00011073"/>
    </source>
</evidence>
<evidence type="ECO:0000256" key="3">
    <source>
        <dbReference type="ARBA" id="ARBA00022729"/>
    </source>
</evidence>
<dbReference type="CDD" id="cd04848">
    <property type="entry name" value="Peptidases_S8_Autotransporter_serine_protease_like"/>
    <property type="match status" value="1"/>
</dbReference>
<proteinExistence type="inferred from homology"/>
<keyword evidence="9" id="KW-1185">Reference proteome</keyword>
<gene>
    <name evidence="8" type="ORF">HNO88_003116</name>
</gene>
<comment type="caution">
    <text evidence="8">The sequence shown here is derived from an EMBL/GenBank/DDBJ whole genome shotgun (WGS) entry which is preliminary data.</text>
</comment>
<comment type="similarity">
    <text evidence="1 6">Belongs to the peptidase S8 family.</text>
</comment>
<dbReference type="Pfam" id="PF00082">
    <property type="entry name" value="Peptidase_S8"/>
    <property type="match status" value="1"/>
</dbReference>
<keyword evidence="5 6" id="KW-0720">Serine protease</keyword>
<dbReference type="RefSeq" id="WP_312857089.1">
    <property type="nucleotide sequence ID" value="NZ_JACHLR010000014.1"/>
</dbReference>
<dbReference type="AlphaFoldDB" id="A0A7W7KBI7"/>
<sequence length="691" mass="70702">MPKADVAVRSRDDDEEFRRNYDAFEYVHALYALDHGWTGQGVLVGVVDDGVFENAELTGQLSALSKDFGTTTTGSTTTQRNVVGDKFSDHGTMVAGVIAGRNDESGIQGIAPGARIVALRVSDVNTTTNEETLGRTLPAALDYAAANGIKVVNASLAKVDASQPSAGWSNMVARYAASGGLFVNSAGNESEANAKGYLDLNDANRDGWLFVTALDATEEGVTLADYANQCGSVAMARCVSAMGSNATMDVKGELVLFSGTSSAAGQVSGLAALILSKWPQLSGIEAGQVILNTAHDLGAAGIDPVYGAGLIDVEAALSPVSPKLSNGIAQTSLNGASMVIPEALGGGAATSAAVKGMLGKVTVLDAYGRDFRGSLAGLVAYPERREGSFARQVAAGAGAGSSSFAAPGFAARFGYTTFATIPNTPVQRGRMTSGEFALTLGTTRLIGSYAGQDAVQDEAMGLAPASDVTLAYAPGANLSMGVERSLAGGRLSLSGLSSEGAYGSARGGVLGWSGKALRVKAGYLTEDGTLFGTPVGSGALRFGNGAQTAFLELSRQWRAGAWSLDTYASLGATRLKIGGDTLLTSAKPILSQRAGLSASHAAFGGRLRMGLALPLVAFSGSGELTYASGYDLGSRSLVYSRERVGLTGRYDPVLSLGYERGGAASSLRLAAATNAGGGDWSALASWRMTLR</sequence>
<keyword evidence="3" id="KW-0732">Signal</keyword>
<dbReference type="InterPro" id="IPR022398">
    <property type="entry name" value="Peptidase_S8_His-AS"/>
</dbReference>
<evidence type="ECO:0000256" key="2">
    <source>
        <dbReference type="ARBA" id="ARBA00022670"/>
    </source>
</evidence>
<organism evidence="8 9">
    <name type="scientific">Novosphingobium chloroacetimidivorans</name>
    <dbReference type="NCBI Taxonomy" id="1428314"/>
    <lineage>
        <taxon>Bacteria</taxon>
        <taxon>Pseudomonadati</taxon>
        <taxon>Pseudomonadota</taxon>
        <taxon>Alphaproteobacteria</taxon>
        <taxon>Sphingomonadales</taxon>
        <taxon>Sphingomonadaceae</taxon>
        <taxon>Novosphingobium</taxon>
    </lineage>
</organism>
<dbReference type="PROSITE" id="PS51892">
    <property type="entry name" value="SUBTILASE"/>
    <property type="match status" value="1"/>
</dbReference>
<name>A0A7W7KBI7_9SPHN</name>
<feature type="active site" description="Charge relay system" evidence="6">
    <location>
        <position position="261"/>
    </location>
</feature>
<feature type="active site" description="Charge relay system" evidence="6">
    <location>
        <position position="90"/>
    </location>
</feature>
<accession>A0A7W7KBI7</accession>
<reference evidence="8 9" key="1">
    <citation type="submission" date="2020-08" db="EMBL/GenBank/DDBJ databases">
        <title>Functional genomics of gut bacteria from endangered species of beetles.</title>
        <authorList>
            <person name="Carlos-Shanley C."/>
        </authorList>
    </citation>
    <scope>NUCLEOTIDE SEQUENCE [LARGE SCALE GENOMIC DNA]</scope>
    <source>
        <strain evidence="8 9">S00245</strain>
    </source>
</reference>
<dbReference type="EMBL" id="JACHLR010000014">
    <property type="protein sequence ID" value="MBB4859784.1"/>
    <property type="molecule type" value="Genomic_DNA"/>
</dbReference>
<keyword evidence="2 6" id="KW-0645">Protease</keyword>
<evidence type="ECO:0000313" key="9">
    <source>
        <dbReference type="Proteomes" id="UP000555448"/>
    </source>
</evidence>
<dbReference type="Proteomes" id="UP000555448">
    <property type="component" value="Unassembled WGS sequence"/>
</dbReference>
<feature type="active site" description="Charge relay system" evidence="6">
    <location>
        <position position="48"/>
    </location>
</feature>
<evidence type="ECO:0000313" key="8">
    <source>
        <dbReference type="EMBL" id="MBB4859784.1"/>
    </source>
</evidence>
<dbReference type="PROSITE" id="PS00137">
    <property type="entry name" value="SUBTILASE_HIS"/>
    <property type="match status" value="1"/>
</dbReference>
<dbReference type="PANTHER" id="PTHR43806:SF11">
    <property type="entry name" value="CEREVISIN-RELATED"/>
    <property type="match status" value="1"/>
</dbReference>
<evidence type="ECO:0000256" key="5">
    <source>
        <dbReference type="ARBA" id="ARBA00022825"/>
    </source>
</evidence>
<dbReference type="InterPro" id="IPR023827">
    <property type="entry name" value="Peptidase_S8_Asp-AS"/>
</dbReference>
<dbReference type="InterPro" id="IPR034061">
    <property type="entry name" value="Peptidases_S8_Autotransporter"/>
</dbReference>
<dbReference type="SUPFAM" id="SSF52743">
    <property type="entry name" value="Subtilisin-like"/>
    <property type="match status" value="1"/>
</dbReference>
<dbReference type="InterPro" id="IPR015500">
    <property type="entry name" value="Peptidase_S8_subtilisin-rel"/>
</dbReference>
<dbReference type="GO" id="GO:0004252">
    <property type="term" value="F:serine-type endopeptidase activity"/>
    <property type="evidence" value="ECO:0007669"/>
    <property type="project" value="UniProtKB-UniRule"/>
</dbReference>
<evidence type="ECO:0000256" key="6">
    <source>
        <dbReference type="PROSITE-ProRule" id="PRU01240"/>
    </source>
</evidence>
<dbReference type="Gene3D" id="3.40.50.200">
    <property type="entry name" value="Peptidase S8/S53 domain"/>
    <property type="match status" value="1"/>
</dbReference>
<protein>
    <submittedName>
        <fullName evidence="8">Subtilisin family serine protease</fullName>
    </submittedName>
</protein>
<dbReference type="PANTHER" id="PTHR43806">
    <property type="entry name" value="PEPTIDASE S8"/>
    <property type="match status" value="1"/>
</dbReference>
<dbReference type="InterPro" id="IPR036852">
    <property type="entry name" value="Peptidase_S8/S53_dom_sf"/>
</dbReference>
<feature type="domain" description="Peptidase S8/S53" evidence="7">
    <location>
        <begin position="39"/>
        <end position="309"/>
    </location>
</feature>